<proteinExistence type="predicted"/>
<protein>
    <submittedName>
        <fullName evidence="4">Epoxide hydrolase</fullName>
    </submittedName>
</protein>
<accession>A0A919DX85</accession>
<dbReference type="InterPro" id="IPR000073">
    <property type="entry name" value="AB_hydrolase_1"/>
</dbReference>
<dbReference type="EMBL" id="BNBT01000149">
    <property type="protein sequence ID" value="GHE87171.1"/>
    <property type="molecule type" value="Genomic_DNA"/>
</dbReference>
<reference evidence="4" key="1">
    <citation type="journal article" date="2014" name="Int. J. Syst. Evol. Microbiol.">
        <title>Complete genome sequence of Corynebacterium casei LMG S-19264T (=DSM 44701T), isolated from a smear-ripened cheese.</title>
        <authorList>
            <consortium name="US DOE Joint Genome Institute (JGI-PGF)"/>
            <person name="Walter F."/>
            <person name="Albersmeier A."/>
            <person name="Kalinowski J."/>
            <person name="Ruckert C."/>
        </authorList>
    </citation>
    <scope>NUCLEOTIDE SEQUENCE</scope>
    <source>
        <strain evidence="4">JCM 4784</strain>
    </source>
</reference>
<organism evidence="4 5">
    <name type="scientific">Streptomyces longispororuber</name>
    <dbReference type="NCBI Taxonomy" id="68230"/>
    <lineage>
        <taxon>Bacteria</taxon>
        <taxon>Bacillati</taxon>
        <taxon>Actinomycetota</taxon>
        <taxon>Actinomycetes</taxon>
        <taxon>Kitasatosporales</taxon>
        <taxon>Streptomycetaceae</taxon>
        <taxon>Streptomyces</taxon>
    </lineage>
</organism>
<comment type="caution">
    <text evidence="4">The sequence shown here is derived from an EMBL/GenBank/DDBJ whole genome shotgun (WGS) entry which is preliminary data.</text>
</comment>
<evidence type="ECO:0000256" key="2">
    <source>
        <dbReference type="SAM" id="MobiDB-lite"/>
    </source>
</evidence>
<dbReference type="Proteomes" id="UP000608024">
    <property type="component" value="Unassembled WGS sequence"/>
</dbReference>
<dbReference type="InterPro" id="IPR029058">
    <property type="entry name" value="AB_hydrolase_fold"/>
</dbReference>
<sequence length="362" mass="39252">MRQVPQRQVEQEDGALRHEPREGRAHGEAARDGRTNGEAARDGRVHRLVSSPAGRTHVVEQGSGPLVLLVHGFPESWYSWRHQLPALAAAGYRAVALDVRGYGRSSRPAAPDAYRLLDLVADAAAVVEELGESSAVVVGHDWGATIAATSALLRPDVFRAVGLLSVPYTPPGGPRPGEVFAAMGGDEEFYVSYFQEPGRAEAEIEPDVRGWLAGFYAAFSADTMPGPDAPDPHFVSPGTTLRERFPAGPRPAWLGADDLDVYAGEFERTGLTGALNRYRNMDRDWEDLAGYAGAPVTQPSLFVGGGRDASTTWLADAIAAYPTTLPGLRGSHVLEGCGHWLQQERPEETNRLLVEWLRELDR</sequence>
<reference evidence="4" key="2">
    <citation type="submission" date="2020-09" db="EMBL/GenBank/DDBJ databases">
        <authorList>
            <person name="Sun Q."/>
            <person name="Ohkuma M."/>
        </authorList>
    </citation>
    <scope>NUCLEOTIDE SEQUENCE</scope>
    <source>
        <strain evidence="4">JCM 4784</strain>
    </source>
</reference>
<name>A0A919DX85_9ACTN</name>
<feature type="compositionally biased region" description="Basic and acidic residues" evidence="2">
    <location>
        <begin position="14"/>
        <end position="42"/>
    </location>
</feature>
<gene>
    <name evidence="4" type="ORF">GCM10018785_63470</name>
</gene>
<feature type="domain" description="AB hydrolase-1" evidence="3">
    <location>
        <begin position="65"/>
        <end position="345"/>
    </location>
</feature>
<evidence type="ECO:0000259" key="3">
    <source>
        <dbReference type="Pfam" id="PF00561"/>
    </source>
</evidence>
<dbReference type="PANTHER" id="PTHR43329">
    <property type="entry name" value="EPOXIDE HYDROLASE"/>
    <property type="match status" value="1"/>
</dbReference>
<evidence type="ECO:0000313" key="4">
    <source>
        <dbReference type="EMBL" id="GHE87171.1"/>
    </source>
</evidence>
<dbReference type="PRINTS" id="PR00412">
    <property type="entry name" value="EPOXHYDRLASE"/>
</dbReference>
<dbReference type="GO" id="GO:0016787">
    <property type="term" value="F:hydrolase activity"/>
    <property type="evidence" value="ECO:0007669"/>
    <property type="project" value="UniProtKB-KW"/>
</dbReference>
<dbReference type="InterPro" id="IPR000639">
    <property type="entry name" value="Epox_hydrolase-like"/>
</dbReference>
<evidence type="ECO:0000256" key="1">
    <source>
        <dbReference type="ARBA" id="ARBA00022801"/>
    </source>
</evidence>
<evidence type="ECO:0000313" key="5">
    <source>
        <dbReference type="Proteomes" id="UP000608024"/>
    </source>
</evidence>
<dbReference type="SUPFAM" id="SSF53474">
    <property type="entry name" value="alpha/beta-Hydrolases"/>
    <property type="match status" value="1"/>
</dbReference>
<feature type="region of interest" description="Disordered" evidence="2">
    <location>
        <begin position="1"/>
        <end position="42"/>
    </location>
</feature>
<dbReference type="Gene3D" id="3.40.50.1820">
    <property type="entry name" value="alpha/beta hydrolase"/>
    <property type="match status" value="1"/>
</dbReference>
<dbReference type="Pfam" id="PF00561">
    <property type="entry name" value="Abhydrolase_1"/>
    <property type="match status" value="1"/>
</dbReference>
<keyword evidence="5" id="KW-1185">Reference proteome</keyword>
<keyword evidence="1 4" id="KW-0378">Hydrolase</keyword>
<dbReference type="AlphaFoldDB" id="A0A919DX85"/>